<accession>A0A1V4KT19</accession>
<protein>
    <submittedName>
        <fullName evidence="1">Uncharacterized protein</fullName>
    </submittedName>
</protein>
<dbReference type="Proteomes" id="UP000190648">
    <property type="component" value="Unassembled WGS sequence"/>
</dbReference>
<organism evidence="1 2">
    <name type="scientific">Patagioenas fasciata monilis</name>
    <dbReference type="NCBI Taxonomy" id="372326"/>
    <lineage>
        <taxon>Eukaryota</taxon>
        <taxon>Metazoa</taxon>
        <taxon>Chordata</taxon>
        <taxon>Craniata</taxon>
        <taxon>Vertebrata</taxon>
        <taxon>Euteleostomi</taxon>
        <taxon>Archelosauria</taxon>
        <taxon>Archosauria</taxon>
        <taxon>Dinosauria</taxon>
        <taxon>Saurischia</taxon>
        <taxon>Theropoda</taxon>
        <taxon>Coelurosauria</taxon>
        <taxon>Aves</taxon>
        <taxon>Neognathae</taxon>
        <taxon>Neoaves</taxon>
        <taxon>Columbimorphae</taxon>
        <taxon>Columbiformes</taxon>
        <taxon>Columbidae</taxon>
        <taxon>Patagioenas</taxon>
    </lineage>
</organism>
<reference evidence="1 2" key="1">
    <citation type="submission" date="2016-02" db="EMBL/GenBank/DDBJ databases">
        <title>Band-tailed pigeon sequencing and assembly.</title>
        <authorList>
            <person name="Soares A.E."/>
            <person name="Novak B.J."/>
            <person name="Rice E.S."/>
            <person name="O'Connell B."/>
            <person name="Chang D."/>
            <person name="Weber S."/>
            <person name="Shapiro B."/>
        </authorList>
    </citation>
    <scope>NUCLEOTIDE SEQUENCE [LARGE SCALE GENOMIC DNA]</scope>
    <source>
        <strain evidence="1">BTP2013</strain>
        <tissue evidence="1">Blood</tissue>
    </source>
</reference>
<comment type="caution">
    <text evidence="1">The sequence shown here is derived from an EMBL/GenBank/DDBJ whole genome shotgun (WGS) entry which is preliminary data.</text>
</comment>
<evidence type="ECO:0000313" key="1">
    <source>
        <dbReference type="EMBL" id="OPJ87589.1"/>
    </source>
</evidence>
<proteinExistence type="predicted"/>
<name>A0A1V4KT19_PATFA</name>
<dbReference type="EMBL" id="LSYS01001700">
    <property type="protein sequence ID" value="OPJ87589.1"/>
    <property type="molecule type" value="Genomic_DNA"/>
</dbReference>
<dbReference type="AlphaFoldDB" id="A0A1V4KT19"/>
<sequence length="113" mass="12622">MAKVMLLLTILEQGCPERVKRRAPPSQYISLLLGHLPSSLCWLCPKQTKRAGAFQTAASQKVGCCKAGLCWDLGWPRQLEDGASWCRRLGGSWQSSLVPVWDSIISRLKRQVL</sequence>
<evidence type="ECO:0000313" key="2">
    <source>
        <dbReference type="Proteomes" id="UP000190648"/>
    </source>
</evidence>
<gene>
    <name evidence="1" type="ORF">AV530_001033</name>
</gene>
<keyword evidence="2" id="KW-1185">Reference proteome</keyword>